<evidence type="ECO:0000313" key="4">
    <source>
        <dbReference type="Proteomes" id="UP001140560"/>
    </source>
</evidence>
<gene>
    <name evidence="3" type="ORF">N0V83_010832</name>
</gene>
<keyword evidence="1" id="KW-0175">Coiled coil</keyword>
<organism evidence="3 4">
    <name type="scientific">Neocucurbitaria cava</name>
    <dbReference type="NCBI Taxonomy" id="798079"/>
    <lineage>
        <taxon>Eukaryota</taxon>
        <taxon>Fungi</taxon>
        <taxon>Dikarya</taxon>
        <taxon>Ascomycota</taxon>
        <taxon>Pezizomycotina</taxon>
        <taxon>Dothideomycetes</taxon>
        <taxon>Pleosporomycetidae</taxon>
        <taxon>Pleosporales</taxon>
        <taxon>Pleosporineae</taxon>
        <taxon>Cucurbitariaceae</taxon>
        <taxon>Neocucurbitaria</taxon>
    </lineage>
</organism>
<feature type="region of interest" description="Disordered" evidence="2">
    <location>
        <begin position="719"/>
        <end position="759"/>
    </location>
</feature>
<proteinExistence type="predicted"/>
<sequence length="759" mass="85609">MGSRSRPREIQPSDILSLEDVTRRLSDNKQQAYGGYDSSQDDPVPQHWLFACNGPQVYADGKNICKDLYDIIKKAPDNDTCLRPLAYHLSKLSEYRLDMKLDVAFIGPMGVGKSALINALLDAPNLSKTGAFETVIHLPIIYEVGRTEPAKNVPGHFPTTTCVFFRNTDEMEALATMMKRICLAWYRDQEEAKQEATDETDDEPDDESEVGDAEEHGNDFCCVDEWVRCVGVLAKKSEEEMTDMISRTGIEYLDQKIVKWTEEALHALRPDLTTAEVKAVEFSASYIHEQENKMTINLDVKSWRPLINEIDVKCHNAPMLHHGLRLVDLPGFGNLDPFLSHITASYGSRSAAFVVVGTTRHKNDGAFRRKVRECLKVVDDPSKIFIVLTHKDHYKSSDIDKYLKGAKDPIGARVRELYQEQERKKAEKKRNHQKLGASGSDSDDDVATAKSEYLDYLRQVARRARAQLAEESLRDWAKQEFGGGKGAPRLHLVSAAPSCYEAGKRPTRFSKLPFLLSQECGIPGLRAELRELPAQDASTTLKTYIFHSIPSAIKYARLATGDGTGTYVPMTKNSFANESAVQFEGHADEFAETIHGMQDASTIVEEKGRQGRKEIEDNLPQFQAKIRALQKEILQAQIRHTLDSNAGGSLGECRKPLIDTINSEAQNDEVLIASSEFQQIFTLFNEEHKLLGLEELEKGAFAQELVELYREKSQVFEEQQRQHSLQNKGGEEMKDVKWADKQWKQQSQTTAMEEKEDVE</sequence>
<feature type="compositionally biased region" description="Basic and acidic residues" evidence="2">
    <location>
        <begin position="729"/>
        <end position="743"/>
    </location>
</feature>
<name>A0A9W9CH79_9PLEO</name>
<dbReference type="InterPro" id="IPR027417">
    <property type="entry name" value="P-loop_NTPase"/>
</dbReference>
<protein>
    <submittedName>
        <fullName evidence="3">Uncharacterized protein</fullName>
    </submittedName>
</protein>
<dbReference type="EMBL" id="JAPEUY010000022">
    <property type="protein sequence ID" value="KAJ4361891.1"/>
    <property type="molecule type" value="Genomic_DNA"/>
</dbReference>
<dbReference type="AlphaFoldDB" id="A0A9W9CH79"/>
<accession>A0A9W9CH79</accession>
<reference evidence="3" key="1">
    <citation type="submission" date="2022-10" db="EMBL/GenBank/DDBJ databases">
        <title>Tapping the CABI collections for fungal endophytes: first genome assemblies for Collariella, Neodidymelliopsis, Ascochyta clinopodiicola, Didymella pomorum, Didymosphaeria variabile, Neocosmospora piperis and Neocucurbitaria cava.</title>
        <authorList>
            <person name="Hill R."/>
        </authorList>
    </citation>
    <scope>NUCLEOTIDE SEQUENCE</scope>
    <source>
        <strain evidence="3">IMI 356814</strain>
    </source>
</reference>
<feature type="region of interest" description="Disordered" evidence="2">
    <location>
        <begin position="192"/>
        <end position="215"/>
    </location>
</feature>
<feature type="compositionally biased region" description="Acidic residues" evidence="2">
    <location>
        <begin position="197"/>
        <end position="212"/>
    </location>
</feature>
<dbReference type="OrthoDB" id="3598281at2759"/>
<dbReference type="Proteomes" id="UP001140560">
    <property type="component" value="Unassembled WGS sequence"/>
</dbReference>
<feature type="region of interest" description="Disordered" evidence="2">
    <location>
        <begin position="422"/>
        <end position="446"/>
    </location>
</feature>
<evidence type="ECO:0000256" key="2">
    <source>
        <dbReference type="SAM" id="MobiDB-lite"/>
    </source>
</evidence>
<comment type="caution">
    <text evidence="3">The sequence shown here is derived from an EMBL/GenBank/DDBJ whole genome shotgun (WGS) entry which is preliminary data.</text>
</comment>
<feature type="coiled-coil region" evidence="1">
    <location>
        <begin position="612"/>
        <end position="639"/>
    </location>
</feature>
<dbReference type="Gene3D" id="3.40.50.300">
    <property type="entry name" value="P-loop containing nucleotide triphosphate hydrolases"/>
    <property type="match status" value="2"/>
</dbReference>
<dbReference type="SUPFAM" id="SSF52540">
    <property type="entry name" value="P-loop containing nucleoside triphosphate hydrolases"/>
    <property type="match status" value="1"/>
</dbReference>
<evidence type="ECO:0000256" key="1">
    <source>
        <dbReference type="SAM" id="Coils"/>
    </source>
</evidence>
<keyword evidence="4" id="KW-1185">Reference proteome</keyword>
<evidence type="ECO:0000313" key="3">
    <source>
        <dbReference type="EMBL" id="KAJ4361891.1"/>
    </source>
</evidence>